<dbReference type="InterPro" id="IPR058933">
    <property type="entry name" value="YMC020W-like_ab_hydrolase"/>
</dbReference>
<reference evidence="3" key="1">
    <citation type="journal article" date="2018" name="Nat. Microbiol.">
        <title>Leveraging single-cell genomics to expand the fungal tree of life.</title>
        <authorList>
            <person name="Ahrendt S.R."/>
            <person name="Quandt C.A."/>
            <person name="Ciobanu D."/>
            <person name="Clum A."/>
            <person name="Salamov A."/>
            <person name="Andreopoulos B."/>
            <person name="Cheng J.F."/>
            <person name="Woyke T."/>
            <person name="Pelin A."/>
            <person name="Henrissat B."/>
            <person name="Reynolds N.K."/>
            <person name="Benny G.L."/>
            <person name="Smith M.E."/>
            <person name="James T.Y."/>
            <person name="Grigoriev I.V."/>
        </authorList>
    </citation>
    <scope>NUCLEOTIDE SEQUENCE [LARGE SCALE GENOMIC DNA]</scope>
</reference>
<dbReference type="PANTHER" id="PTHR47349">
    <property type="entry name" value="CHROMOSOME 8, WHOLE GENOME SHOTGUN SEQUENCE"/>
    <property type="match status" value="1"/>
</dbReference>
<dbReference type="PANTHER" id="PTHR47349:SF1">
    <property type="entry name" value="AER328WP"/>
    <property type="match status" value="1"/>
</dbReference>
<gene>
    <name evidence="2" type="ORF">BJ684DRAFT_22862</name>
</gene>
<dbReference type="InterPro" id="IPR058934">
    <property type="entry name" value="YMC020W-like"/>
</dbReference>
<name>A0A4P9Y2S5_9FUNG</name>
<evidence type="ECO:0000313" key="3">
    <source>
        <dbReference type="Proteomes" id="UP000267251"/>
    </source>
</evidence>
<dbReference type="OrthoDB" id="5598028at2759"/>
<organism evidence="2 3">
    <name type="scientific">Piptocephalis cylindrospora</name>
    <dbReference type="NCBI Taxonomy" id="1907219"/>
    <lineage>
        <taxon>Eukaryota</taxon>
        <taxon>Fungi</taxon>
        <taxon>Fungi incertae sedis</taxon>
        <taxon>Zoopagomycota</taxon>
        <taxon>Zoopagomycotina</taxon>
        <taxon>Zoopagomycetes</taxon>
        <taxon>Zoopagales</taxon>
        <taxon>Piptocephalidaceae</taxon>
        <taxon>Piptocephalis</taxon>
    </lineage>
</organism>
<feature type="domain" description="YMC020W-like alpha/beta hydrolase" evidence="1">
    <location>
        <begin position="4"/>
        <end position="292"/>
    </location>
</feature>
<accession>A0A4P9Y2S5</accession>
<dbReference type="Pfam" id="PF26147">
    <property type="entry name" value="AB_HYDROLASE_YMC0-YMC35"/>
    <property type="match status" value="1"/>
</dbReference>
<keyword evidence="3" id="KW-1185">Reference proteome</keyword>
<evidence type="ECO:0000313" key="2">
    <source>
        <dbReference type="EMBL" id="RKP13167.1"/>
    </source>
</evidence>
<proteinExistence type="predicted"/>
<evidence type="ECO:0000259" key="1">
    <source>
        <dbReference type="Pfam" id="PF26147"/>
    </source>
</evidence>
<dbReference type="EMBL" id="KZ988091">
    <property type="protein sequence ID" value="RKP13167.1"/>
    <property type="molecule type" value="Genomic_DNA"/>
</dbReference>
<sequence length="336" mass="37795">MEKALRRHLSQAHGMTLAVDAVTLIPLRGEGKVESRVDRLYASLLAPQVPHWRKAVRQADLVLVATHSQGTPVSTLLLDRLIGEGMVEPTRQRIGLLAMAGISHGPFPYLRGNVIVKYFEAEAARELFDFMRSDSQVSRMYREAMHRILAHGVKVVGMASMADQVVPLYSATMFGFSHPSLLRAVYVDGHDYRPDFLTHLITFLLRVRNHGIPDHGLAVHLSEVLAGSLYSGTQGHSTIYEDLGPYTLAIRWVLESPWVSPHPIAPELQAFGVSGQLNPYYLPWILRGILEDPRLRKNSSLVREVEGLKDLFDGWEPTSRAMRDLKFRLEPIRARL</sequence>
<dbReference type="AlphaFoldDB" id="A0A4P9Y2S5"/>
<protein>
    <recommendedName>
        <fullName evidence="1">YMC020W-like alpha/beta hydrolase domain-containing protein</fullName>
    </recommendedName>
</protein>
<dbReference type="Proteomes" id="UP000267251">
    <property type="component" value="Unassembled WGS sequence"/>
</dbReference>